<organism evidence="3 4">
    <name type="scientific">Cymbomonas tetramitiformis</name>
    <dbReference type="NCBI Taxonomy" id="36881"/>
    <lineage>
        <taxon>Eukaryota</taxon>
        <taxon>Viridiplantae</taxon>
        <taxon>Chlorophyta</taxon>
        <taxon>Pyramimonadophyceae</taxon>
        <taxon>Pyramimonadales</taxon>
        <taxon>Pyramimonadaceae</taxon>
        <taxon>Cymbomonas</taxon>
    </lineage>
</organism>
<comment type="caution">
    <text evidence="3">The sequence shown here is derived from an EMBL/GenBank/DDBJ whole genome shotgun (WGS) entry which is preliminary data.</text>
</comment>
<sequence length="198" mass="21351">MHAQLEDLSLPTTTPLLPPPPTSPPTTPDWLPAIAAHSSVENVVANENVTGDGNITVDSVIYFESQGEAERFTALLQSDAQSVFTLQSWASYGNVTAEEVVMEEIQVNQLAHPSPPPKAPSESPVSPEAAPAEEHSEDDEGGLSYFDPVLFSIMIACIFLGAVLILLFTWRVEGGRDGRDRVSDLQLHAEWLKVCSAA</sequence>
<feature type="compositionally biased region" description="Low complexity" evidence="1">
    <location>
        <begin position="120"/>
        <end position="130"/>
    </location>
</feature>
<evidence type="ECO:0000313" key="3">
    <source>
        <dbReference type="EMBL" id="KAK3275268.1"/>
    </source>
</evidence>
<keyword evidence="2" id="KW-0472">Membrane</keyword>
<dbReference type="EMBL" id="LGRX02007324">
    <property type="protein sequence ID" value="KAK3275268.1"/>
    <property type="molecule type" value="Genomic_DNA"/>
</dbReference>
<keyword evidence="2" id="KW-1133">Transmembrane helix</keyword>
<proteinExistence type="predicted"/>
<evidence type="ECO:0000256" key="1">
    <source>
        <dbReference type="SAM" id="MobiDB-lite"/>
    </source>
</evidence>
<evidence type="ECO:0000256" key="2">
    <source>
        <dbReference type="SAM" id="Phobius"/>
    </source>
</evidence>
<gene>
    <name evidence="3" type="ORF">CYMTET_16590</name>
</gene>
<reference evidence="3 4" key="1">
    <citation type="journal article" date="2015" name="Genome Biol. Evol.">
        <title>Comparative Genomics of a Bacterivorous Green Alga Reveals Evolutionary Causalities and Consequences of Phago-Mixotrophic Mode of Nutrition.</title>
        <authorList>
            <person name="Burns J.A."/>
            <person name="Paasch A."/>
            <person name="Narechania A."/>
            <person name="Kim E."/>
        </authorList>
    </citation>
    <scope>NUCLEOTIDE SEQUENCE [LARGE SCALE GENOMIC DNA]</scope>
    <source>
        <strain evidence="3 4">PLY_AMNH</strain>
    </source>
</reference>
<dbReference type="AlphaFoldDB" id="A0AAE0L7V2"/>
<keyword evidence="2" id="KW-0812">Transmembrane</keyword>
<keyword evidence="4" id="KW-1185">Reference proteome</keyword>
<feature type="compositionally biased region" description="Pro residues" evidence="1">
    <location>
        <begin position="16"/>
        <end position="27"/>
    </location>
</feature>
<name>A0AAE0L7V2_9CHLO</name>
<protein>
    <submittedName>
        <fullName evidence="3">Uncharacterized protein</fullName>
    </submittedName>
</protein>
<evidence type="ECO:0000313" key="4">
    <source>
        <dbReference type="Proteomes" id="UP001190700"/>
    </source>
</evidence>
<feature type="region of interest" description="Disordered" evidence="1">
    <location>
        <begin position="1"/>
        <end position="27"/>
    </location>
</feature>
<feature type="transmembrane region" description="Helical" evidence="2">
    <location>
        <begin position="149"/>
        <end position="170"/>
    </location>
</feature>
<accession>A0AAE0L7V2</accession>
<dbReference type="Proteomes" id="UP001190700">
    <property type="component" value="Unassembled WGS sequence"/>
</dbReference>
<feature type="region of interest" description="Disordered" evidence="1">
    <location>
        <begin position="109"/>
        <end position="140"/>
    </location>
</feature>